<name>A0ABM6PJ93_9RHOB</name>
<evidence type="ECO:0000313" key="1">
    <source>
        <dbReference type="EMBL" id="ATG37815.1"/>
    </source>
</evidence>
<dbReference type="Proteomes" id="UP000218891">
    <property type="component" value="Plasmid pP36_b"/>
</dbReference>
<evidence type="ECO:0000313" key="2">
    <source>
        <dbReference type="Proteomes" id="UP000218891"/>
    </source>
</evidence>
<geneLocation type="plasmid" evidence="1 2">
    <name>pP36_b</name>
</geneLocation>
<protein>
    <submittedName>
        <fullName evidence="1">Uncharacterized protein</fullName>
    </submittedName>
</protein>
<sequence>MRMRIFCEVIFSSRVNLVKQEGIINHSMGEQIPISTFNSFVFSVGTALLHKGWVRDSSRKASVVTGLHEQTYLAELGDQELASLQGIPQAA</sequence>
<gene>
    <name evidence="1" type="ORF">PhaeoP36_03738</name>
</gene>
<reference evidence="1 2" key="2">
    <citation type="journal article" date="2017" name="Genome Biol. Evol.">
        <title>Trajectories and Drivers of Genome Evolution in Surface-Associated Marine Phaeobacter.</title>
        <authorList>
            <person name="Freese H.M."/>
            <person name="Sikorski J."/>
            <person name="Bunk B."/>
            <person name="Scheuner C."/>
            <person name="Meier-Kolthoff J.P."/>
            <person name="Sproer C."/>
            <person name="Gram L."/>
            <person name="Overmann J."/>
        </authorList>
    </citation>
    <scope>NUCLEOTIDE SEQUENCE [LARGE SCALE GENOMIC DNA]</scope>
    <source>
        <strain evidence="1 2">P36</strain>
    </source>
</reference>
<reference evidence="1 2" key="1">
    <citation type="journal article" date="2017" name="Front. Microbiol.">
        <title>Phaeobacter piscinae sp. nov., a species of the Roseobacter group and potential aquaculture probiont.</title>
        <authorList>
            <person name="Sonnenschein E.C."/>
            <person name="Phippen C.B.W."/>
            <person name="Nielsen K.F."/>
            <person name="Mateiu R.V."/>
            <person name="Melchiorsen J."/>
            <person name="Gram L."/>
            <person name="Overmann J."/>
            <person name="Freese H.M."/>
        </authorList>
    </citation>
    <scope>NUCLEOTIDE SEQUENCE [LARGE SCALE GENOMIC DNA]</scope>
    <source>
        <strain evidence="1 2">P36</strain>
    </source>
</reference>
<accession>A0ABM6PJ93</accession>
<keyword evidence="1" id="KW-0614">Plasmid</keyword>
<reference evidence="1 2" key="4">
    <citation type="journal article" date="2018" name="Environ. Microbiol. Rep.">
        <title>Phylogenetic distribution of roseobacticides in the Roseobacter group and their effect on microalgae.</title>
        <authorList>
            <person name="Sonnenschein E.C."/>
            <person name="Phippen C.B."/>
            <person name="Bentzon-Tilia M."/>
            <person name="Rasmussen S.A."/>
            <person name="Nielsen K.F."/>
            <person name="Gram L."/>
        </authorList>
    </citation>
    <scope>NUCLEOTIDE SEQUENCE [LARGE SCALE GENOMIC DNA]</scope>
    <source>
        <strain evidence="1 2">P36</strain>
    </source>
</reference>
<keyword evidence="2" id="KW-1185">Reference proteome</keyword>
<proteinExistence type="predicted"/>
<reference evidence="1 2" key="3">
    <citation type="journal article" date="2017" name="Int. J. Syst. Evol. Microbiol.">
        <title>Adaptation of Surface-Associated Bacteria to the Open Ocean: A Genomically Distinct Subpopulation of Phaeobacter gallaeciensis Colonizes Pacific Mesozooplankton.</title>
        <authorList>
            <person name="Freese H.M."/>
            <person name="Methner A."/>
            <person name="Overmann J."/>
        </authorList>
    </citation>
    <scope>NUCLEOTIDE SEQUENCE [LARGE SCALE GENOMIC DNA]</scope>
    <source>
        <strain evidence="1 2">P36</strain>
    </source>
</reference>
<organism evidence="1 2">
    <name type="scientific">Phaeobacter piscinae</name>
    <dbReference type="NCBI Taxonomy" id="1580596"/>
    <lineage>
        <taxon>Bacteria</taxon>
        <taxon>Pseudomonadati</taxon>
        <taxon>Pseudomonadota</taxon>
        <taxon>Alphaproteobacteria</taxon>
        <taxon>Rhodobacterales</taxon>
        <taxon>Roseobacteraceae</taxon>
        <taxon>Phaeobacter</taxon>
    </lineage>
</organism>
<dbReference type="EMBL" id="CP010645">
    <property type="protein sequence ID" value="ATG37815.1"/>
    <property type="molecule type" value="Genomic_DNA"/>
</dbReference>